<gene>
    <name evidence="3" type="ORF">LQ327_01390</name>
</gene>
<dbReference type="SUPFAM" id="SSF46894">
    <property type="entry name" value="C-terminal effector domain of the bipartite response regulators"/>
    <property type="match status" value="1"/>
</dbReference>
<dbReference type="InterPro" id="IPR000792">
    <property type="entry name" value="Tscrpt_reg_LuxR_C"/>
</dbReference>
<organism evidence="3 4">
    <name type="scientific">Actinomycetospora endophytica</name>
    <dbReference type="NCBI Taxonomy" id="2291215"/>
    <lineage>
        <taxon>Bacteria</taxon>
        <taxon>Bacillati</taxon>
        <taxon>Actinomycetota</taxon>
        <taxon>Actinomycetes</taxon>
        <taxon>Pseudonocardiales</taxon>
        <taxon>Pseudonocardiaceae</taxon>
        <taxon>Actinomycetospora</taxon>
    </lineage>
</organism>
<evidence type="ECO:0000313" key="4">
    <source>
        <dbReference type="Proteomes" id="UP001199469"/>
    </source>
</evidence>
<feature type="region of interest" description="Disordered" evidence="1">
    <location>
        <begin position="777"/>
        <end position="810"/>
    </location>
</feature>
<dbReference type="Gene3D" id="1.10.10.10">
    <property type="entry name" value="Winged helix-like DNA-binding domain superfamily/Winged helix DNA-binding domain"/>
    <property type="match status" value="1"/>
</dbReference>
<comment type="caution">
    <text evidence="3">The sequence shown here is derived from an EMBL/GenBank/DDBJ whole genome shotgun (WGS) entry which is preliminary data.</text>
</comment>
<dbReference type="InterPro" id="IPR036388">
    <property type="entry name" value="WH-like_DNA-bd_sf"/>
</dbReference>
<dbReference type="InterPro" id="IPR016032">
    <property type="entry name" value="Sig_transdc_resp-reg_C-effctor"/>
</dbReference>
<dbReference type="EMBL" id="JAJNDB010000001">
    <property type="protein sequence ID" value="MCD2192044.1"/>
    <property type="molecule type" value="Genomic_DNA"/>
</dbReference>
<dbReference type="SUPFAM" id="SSF52540">
    <property type="entry name" value="P-loop containing nucleoside triphosphate hydrolases"/>
    <property type="match status" value="1"/>
</dbReference>
<evidence type="ECO:0000313" key="3">
    <source>
        <dbReference type="EMBL" id="MCD2192044.1"/>
    </source>
</evidence>
<dbReference type="CDD" id="cd06170">
    <property type="entry name" value="LuxR_C_like"/>
    <property type="match status" value="1"/>
</dbReference>
<feature type="compositionally biased region" description="Low complexity" evidence="1">
    <location>
        <begin position="867"/>
        <end position="876"/>
    </location>
</feature>
<evidence type="ECO:0000256" key="1">
    <source>
        <dbReference type="SAM" id="MobiDB-lite"/>
    </source>
</evidence>
<dbReference type="Pfam" id="PF00196">
    <property type="entry name" value="GerE"/>
    <property type="match status" value="1"/>
</dbReference>
<reference evidence="3 4" key="1">
    <citation type="submission" date="2021-11" db="EMBL/GenBank/DDBJ databases">
        <title>Draft genome sequence of Actinomycetospora sp. SF1 isolated from the rhizosphere soil.</title>
        <authorList>
            <person name="Duangmal K."/>
            <person name="Chantavorakit T."/>
        </authorList>
    </citation>
    <scope>NUCLEOTIDE SEQUENCE [LARGE SCALE GENOMIC DNA]</scope>
    <source>
        <strain evidence="3 4">TBRC 5722</strain>
    </source>
</reference>
<dbReference type="InterPro" id="IPR041664">
    <property type="entry name" value="AAA_16"/>
</dbReference>
<dbReference type="PROSITE" id="PS50043">
    <property type="entry name" value="HTH_LUXR_2"/>
    <property type="match status" value="1"/>
</dbReference>
<sequence>MSGIHWPLIGRQDELSALTQAWRSGRPGTVIVAGSAGLGRSRLLSEALEAARRDGRPTTWTVGTGAAGDVPLGAFAHLLPALDPTMRPLSLVREAATLLGVGRGSGPVVIGIDDAHLLDELSLTLVHNLALGAAASLLLTVPCDGPVPETLSGLWKDGLGTRLELAPLSRGRTDELIGAVLGPIVGSRTSRHLWQLCRGNPMYLREVIAAALSDGGIAAPDGVWLCTRRPEVPPRLAETVRARWGPLDPTERTALELLALDGPLSAAELVKLVGVEAVAELERRRLVTVDSDGRRSRARLMHPLYADVVAAGMPQVGGRRLRRRLLEVRDATTHAPRARTAGDRPRRTGDRLRIGSLLLDSDHPGRDPALLTVAAREANAAFDHDLAERLAHEAIDVGAGLDAHLALLEALRWQGRRGESAEHADRASALLGTGVERARLAGSRALTLFFLDHRPGAAEATLVGAHGPAGVPRWAPRALRAVFAALRGRPRQALRDAADVIAAPDAGPDAAAWAAVAEALGLALTGRSGEAGRAAERASATLEEQPSEPESALRRILLMHARLLALWTAGRVSDAEHLAEQWHERQLAGAASGADGVAVMHRGALASAAGRAQEAVHRLTEACLELGDRDPIGCLPLSAAWLGQTGATVPGDPPAPAPLNTVSEPEALLARAWRARAADHPDAVHLAWQAASSAAGMGLVGSEARALHAAVCLGADDTALDRLAELAADLDGPVGGLYLDHARGLLDDDVDALDEVAAAFARLGCGRLAGVARDHAARARAGTGGPSAARSGPAREPDPPGSEPQPVGPEALTRREYEVAVLAARGLSNRAIADGQHRSVRTVENQLVKVFTKLAIHRRADLADALASRSRSARSSGADPLGTGGTG</sequence>
<dbReference type="InterPro" id="IPR027417">
    <property type="entry name" value="P-loop_NTPase"/>
</dbReference>
<dbReference type="SMART" id="SM00421">
    <property type="entry name" value="HTH_LUXR"/>
    <property type="match status" value="1"/>
</dbReference>
<feature type="region of interest" description="Disordered" evidence="1">
    <location>
        <begin position="867"/>
        <end position="887"/>
    </location>
</feature>
<evidence type="ECO:0000259" key="2">
    <source>
        <dbReference type="PROSITE" id="PS50043"/>
    </source>
</evidence>
<accession>A0ABS8P1D2</accession>
<protein>
    <submittedName>
        <fullName evidence="3">LuxR C-terminal-related transcriptional regulator</fullName>
    </submittedName>
</protein>
<dbReference type="PRINTS" id="PR00038">
    <property type="entry name" value="HTHLUXR"/>
</dbReference>
<keyword evidence="4" id="KW-1185">Reference proteome</keyword>
<dbReference type="RefSeq" id="WP_230729735.1">
    <property type="nucleotide sequence ID" value="NZ_JAJNDB010000001.1"/>
</dbReference>
<name>A0ABS8P1D2_9PSEU</name>
<dbReference type="Pfam" id="PF13191">
    <property type="entry name" value="AAA_16"/>
    <property type="match status" value="1"/>
</dbReference>
<feature type="domain" description="HTH luxR-type" evidence="2">
    <location>
        <begin position="805"/>
        <end position="870"/>
    </location>
</feature>
<proteinExistence type="predicted"/>
<dbReference type="Proteomes" id="UP001199469">
    <property type="component" value="Unassembled WGS sequence"/>
</dbReference>